<evidence type="ECO:0000256" key="1">
    <source>
        <dbReference type="ARBA" id="ARBA00022630"/>
    </source>
</evidence>
<keyword evidence="2 3" id="KW-0274">FAD</keyword>
<dbReference type="GO" id="GO:0003677">
    <property type="term" value="F:DNA binding"/>
    <property type="evidence" value="ECO:0007669"/>
    <property type="project" value="TreeGrafter"/>
</dbReference>
<dbReference type="SUPFAM" id="SSF52425">
    <property type="entry name" value="Cryptochrome/photolyase, N-terminal domain"/>
    <property type="match status" value="1"/>
</dbReference>
<dbReference type="InterPro" id="IPR002081">
    <property type="entry name" value="Cryptochrome/DNA_photolyase_1"/>
</dbReference>
<keyword evidence="6" id="KW-0614">Plasmid</keyword>
<dbReference type="PANTHER" id="PTHR11455">
    <property type="entry name" value="CRYPTOCHROME"/>
    <property type="match status" value="1"/>
</dbReference>
<dbReference type="Proteomes" id="UP000253744">
    <property type="component" value="Plasmid pDrdI"/>
</dbReference>
<dbReference type="PANTHER" id="PTHR11455:SF18">
    <property type="entry name" value="SI:CH1073-390K14.1"/>
    <property type="match status" value="1"/>
</dbReference>
<dbReference type="Pfam" id="PF03441">
    <property type="entry name" value="FAD_binding_7"/>
    <property type="match status" value="1"/>
</dbReference>
<feature type="domain" description="Cryptochrome/DNA photolyase FAD-binding" evidence="5">
    <location>
        <begin position="98"/>
        <end position="214"/>
    </location>
</feature>
<feature type="region of interest" description="Disordered" evidence="4">
    <location>
        <begin position="427"/>
        <end position="472"/>
    </location>
</feature>
<dbReference type="AlphaFoldDB" id="A0A345IM16"/>
<dbReference type="GO" id="GO:0005737">
    <property type="term" value="C:cytoplasm"/>
    <property type="evidence" value="ECO:0007669"/>
    <property type="project" value="TreeGrafter"/>
</dbReference>
<dbReference type="STRING" id="1288484.GCA_000348665_01476"/>
<dbReference type="GO" id="GO:0071949">
    <property type="term" value="F:FAD binding"/>
    <property type="evidence" value="ECO:0007669"/>
    <property type="project" value="TreeGrafter"/>
</dbReference>
<dbReference type="EMBL" id="CP031163">
    <property type="protein sequence ID" value="AXH00739.1"/>
    <property type="molecule type" value="Genomic_DNA"/>
</dbReference>
<dbReference type="GO" id="GO:0032922">
    <property type="term" value="P:circadian regulation of gene expression"/>
    <property type="evidence" value="ECO:0007669"/>
    <property type="project" value="TreeGrafter"/>
</dbReference>
<dbReference type="GO" id="GO:0043153">
    <property type="term" value="P:entrainment of circadian clock by photoperiod"/>
    <property type="evidence" value="ECO:0007669"/>
    <property type="project" value="TreeGrafter"/>
</dbReference>
<proteinExistence type="predicted"/>
<feature type="binding site" evidence="3">
    <location>
        <begin position="100"/>
        <end position="107"/>
    </location>
    <ligand>
        <name>FAD</name>
        <dbReference type="ChEBI" id="CHEBI:57692"/>
    </ligand>
</feature>
<keyword evidence="1 3" id="KW-0285">Flavoprotein</keyword>
<accession>A0A345IM16</accession>
<feature type="binding site" evidence="3">
    <location>
        <position position="50"/>
    </location>
    <ligand>
        <name>FAD</name>
        <dbReference type="ChEBI" id="CHEBI:57692"/>
    </ligand>
</feature>
<dbReference type="InterPro" id="IPR036134">
    <property type="entry name" value="Crypto/Photolyase_FAD-like_sf"/>
</dbReference>
<dbReference type="GO" id="GO:0003904">
    <property type="term" value="F:deoxyribodipyrimidine photo-lyase activity"/>
    <property type="evidence" value="ECO:0007669"/>
    <property type="project" value="TreeGrafter"/>
</dbReference>
<evidence type="ECO:0000313" key="6">
    <source>
        <dbReference type="EMBL" id="AXH00739.1"/>
    </source>
</evidence>
<organism evidence="6 7">
    <name type="scientific">Deinococcus wulumuqiensis</name>
    <dbReference type="NCBI Taxonomy" id="980427"/>
    <lineage>
        <taxon>Bacteria</taxon>
        <taxon>Thermotogati</taxon>
        <taxon>Deinococcota</taxon>
        <taxon>Deinococci</taxon>
        <taxon>Deinococcales</taxon>
        <taxon>Deinococcaceae</taxon>
        <taxon>Deinococcus</taxon>
    </lineage>
</organism>
<keyword evidence="6" id="KW-0456">Lyase</keyword>
<dbReference type="SUPFAM" id="SSF48173">
    <property type="entry name" value="Cryptochrome/photolyase FAD-binding domain"/>
    <property type="match status" value="1"/>
</dbReference>
<dbReference type="KEGG" id="dwu:DVJ83_16485"/>
<dbReference type="InterPro" id="IPR005101">
    <property type="entry name" value="Cryptochr/Photolyase_FAD-bd"/>
</dbReference>
<feature type="binding site" evidence="3">
    <location>
        <position position="97"/>
    </location>
    <ligand>
        <name>FAD</name>
        <dbReference type="ChEBI" id="CHEBI:57692"/>
    </ligand>
</feature>
<geneLocation type="plasmid" evidence="7">
    <name>pdrdi</name>
</geneLocation>
<comment type="cofactor">
    <cofactor evidence="3">
        <name>FAD</name>
        <dbReference type="ChEBI" id="CHEBI:57692"/>
    </cofactor>
    <text evidence="3">Binds 1 FAD per subunit.</text>
</comment>
<sequence>MPTLPPSLRDVPPAELFPEVFARDPHHVGWTRGGRARALELLAQLDPVTYGRDRSRLDGHVSRLSAFLRHGVLSLAEVRDAALTHAPVTAPSRVYKYINELSWRDFFVRVYAEVGDKVWQDFQPYKTGIAAADYASEFPTDIDRAGTGLNCSDSWSRELRETGYLHNHVRMWLAAYIIHHRRVRWQAGASWFITHLLDGDPAANNLNWQWVASTWRRGPYIWNRATLVKNAGERYCASCPLASGGCPFDAPYKDLSARLFPSRYPAPGETGVLPPRMLEAVPWEAPPPPEPLPGAVVWVHGDRLSPTNEALVAYPGRPAVFVWDDELLRTWAVSAKRQSFIHDCVAELPVHVLRGVVAEEVARFARAHRTEVIATTPSPSPRFAQIVAALREAGFTVQLWPEPVFGASVTPLDLRVHAAYWGQVKANAFGKPPAPPKEKPLVKVSSPGDKKPSKRKPRKLDAEPLFELGEGD</sequence>
<dbReference type="RefSeq" id="WP_114673394.1">
    <property type="nucleotide sequence ID" value="NZ_CP031163.1"/>
</dbReference>
<evidence type="ECO:0000259" key="5">
    <source>
        <dbReference type="Pfam" id="PF03441"/>
    </source>
</evidence>
<dbReference type="Gene3D" id="1.10.579.10">
    <property type="entry name" value="DNA Cyclobutane Dipyrimidine Photolyase, subunit A, domain 3"/>
    <property type="match status" value="1"/>
</dbReference>
<name>A0A345IM16_9DEIO</name>
<protein>
    <submittedName>
        <fullName evidence="6">Deoxyribodipyrimidine photolyase</fullName>
    </submittedName>
</protein>
<evidence type="ECO:0000256" key="3">
    <source>
        <dbReference type="PIRSR" id="PIRSR602081-1"/>
    </source>
</evidence>
<evidence type="ECO:0000313" key="7">
    <source>
        <dbReference type="Proteomes" id="UP000253744"/>
    </source>
</evidence>
<reference evidence="6 7" key="1">
    <citation type="submission" date="2018-07" db="EMBL/GenBank/DDBJ databases">
        <title>Complete Genome and Methylome Analysis of Deinococcus wulumuqiensis NEB 479.</title>
        <authorList>
            <person name="Fomenkov A."/>
            <person name="Luyten Y."/>
            <person name="Vincze T."/>
            <person name="Anton B.P."/>
            <person name="Clark T."/>
            <person name="Roberts R.J."/>
            <person name="Morgan R.D."/>
        </authorList>
    </citation>
    <scope>NUCLEOTIDE SEQUENCE [LARGE SCALE GENOMIC DNA]</scope>
    <source>
        <strain evidence="6 7">NEB 479</strain>
        <plasmid evidence="7">Plasmid pdrdi</plasmid>
    </source>
</reference>
<feature type="binding site" evidence="3">
    <location>
        <begin position="198"/>
        <end position="200"/>
    </location>
    <ligand>
        <name>FAD</name>
        <dbReference type="ChEBI" id="CHEBI:57692"/>
    </ligand>
</feature>
<evidence type="ECO:0000256" key="4">
    <source>
        <dbReference type="SAM" id="MobiDB-lite"/>
    </source>
</evidence>
<dbReference type="InterPro" id="IPR036155">
    <property type="entry name" value="Crypto/Photolyase_N_sf"/>
</dbReference>
<gene>
    <name evidence="6" type="ORF">DVJ83_16485</name>
</gene>
<evidence type="ECO:0000256" key="2">
    <source>
        <dbReference type="ARBA" id="ARBA00022827"/>
    </source>
</evidence>
<dbReference type="Gene3D" id="1.25.40.80">
    <property type="match status" value="1"/>
</dbReference>